<proteinExistence type="predicted"/>
<evidence type="ECO:0000313" key="2">
    <source>
        <dbReference type="EMBL" id="DAD47841.1"/>
    </source>
</evidence>
<sequence>MTLSGSASYYMQQRGVAGSGPGAQTGLQGPPSTGPTMPMQSNIGGSSVGSTFQVESSSTISPHGVNVSVPSGVPTNCSDQIYSMDYVYRKIEEVRPVFASGRSPASRYNFAGDYRLTGAR</sequence>
<evidence type="ECO:0000313" key="3">
    <source>
        <dbReference type="Proteomes" id="UP000607653"/>
    </source>
</evidence>
<protein>
    <submittedName>
        <fullName evidence="2">Uncharacterized protein</fullName>
    </submittedName>
</protein>
<reference evidence="2 3" key="1">
    <citation type="journal article" date="2020" name="Mol. Biol. Evol.">
        <title>Distinct Expression and Methylation Patterns for Genes with Different Fates following a Single Whole-Genome Duplication in Flowering Plants.</title>
        <authorList>
            <person name="Shi T."/>
            <person name="Rahmani R.S."/>
            <person name="Gugger P.F."/>
            <person name="Wang M."/>
            <person name="Li H."/>
            <person name="Zhang Y."/>
            <person name="Li Z."/>
            <person name="Wang Q."/>
            <person name="Van de Peer Y."/>
            <person name="Marchal K."/>
            <person name="Chen J."/>
        </authorList>
    </citation>
    <scope>NUCLEOTIDE SEQUENCE [LARGE SCALE GENOMIC DNA]</scope>
    <source>
        <tissue evidence="2">Leaf</tissue>
    </source>
</reference>
<dbReference type="AlphaFoldDB" id="A0A822ZWD3"/>
<dbReference type="EMBL" id="DUZY01000008">
    <property type="protein sequence ID" value="DAD47841.1"/>
    <property type="molecule type" value="Genomic_DNA"/>
</dbReference>
<accession>A0A822ZWD3</accession>
<name>A0A822ZWD3_NELNU</name>
<feature type="region of interest" description="Disordered" evidence="1">
    <location>
        <begin position="14"/>
        <end position="72"/>
    </location>
</feature>
<comment type="caution">
    <text evidence="2">The sequence shown here is derived from an EMBL/GenBank/DDBJ whole genome shotgun (WGS) entry which is preliminary data.</text>
</comment>
<gene>
    <name evidence="2" type="ORF">HUJ06_017779</name>
</gene>
<organism evidence="2 3">
    <name type="scientific">Nelumbo nucifera</name>
    <name type="common">Sacred lotus</name>
    <dbReference type="NCBI Taxonomy" id="4432"/>
    <lineage>
        <taxon>Eukaryota</taxon>
        <taxon>Viridiplantae</taxon>
        <taxon>Streptophyta</taxon>
        <taxon>Embryophyta</taxon>
        <taxon>Tracheophyta</taxon>
        <taxon>Spermatophyta</taxon>
        <taxon>Magnoliopsida</taxon>
        <taxon>Proteales</taxon>
        <taxon>Nelumbonaceae</taxon>
        <taxon>Nelumbo</taxon>
    </lineage>
</organism>
<evidence type="ECO:0000256" key="1">
    <source>
        <dbReference type="SAM" id="MobiDB-lite"/>
    </source>
</evidence>
<dbReference type="Proteomes" id="UP000607653">
    <property type="component" value="Unassembled WGS sequence"/>
</dbReference>
<feature type="compositionally biased region" description="Polar residues" evidence="1">
    <location>
        <begin position="25"/>
        <end position="61"/>
    </location>
</feature>
<keyword evidence="3" id="KW-1185">Reference proteome</keyword>